<keyword evidence="9 12" id="KW-0472">Membrane</keyword>
<evidence type="ECO:0000256" key="7">
    <source>
        <dbReference type="ARBA" id="ARBA00022927"/>
    </source>
</evidence>
<evidence type="ECO:0000256" key="1">
    <source>
        <dbReference type="ARBA" id="ARBA00004429"/>
    </source>
</evidence>
<dbReference type="InterPro" id="IPR025966">
    <property type="entry name" value="OppC_N"/>
</dbReference>
<dbReference type="EMBL" id="JACHIU010000001">
    <property type="protein sequence ID" value="MBB6472526.1"/>
    <property type="molecule type" value="Genomic_DNA"/>
</dbReference>
<dbReference type="Proteomes" id="UP000555564">
    <property type="component" value="Unassembled WGS sequence"/>
</dbReference>
<dbReference type="PANTHER" id="PTHR43386">
    <property type="entry name" value="OLIGOPEPTIDE TRANSPORT SYSTEM PERMEASE PROTEIN APPC"/>
    <property type="match status" value="1"/>
</dbReference>
<evidence type="ECO:0000256" key="10">
    <source>
        <dbReference type="ARBA" id="ARBA00024202"/>
    </source>
</evidence>
<dbReference type="PANTHER" id="PTHR43386:SF2">
    <property type="entry name" value="OLIGOPEPTIDE TRANSPORT SYSTEM PERMEASE PROTEIN OPPC"/>
    <property type="match status" value="1"/>
</dbReference>
<feature type="transmembrane region" description="Helical" evidence="12">
    <location>
        <begin position="132"/>
        <end position="154"/>
    </location>
</feature>
<feature type="transmembrane region" description="Helical" evidence="12">
    <location>
        <begin position="100"/>
        <end position="125"/>
    </location>
</feature>
<protein>
    <recommendedName>
        <fullName evidence="11">Oligopeptide transport system permease protein OppC</fullName>
    </recommendedName>
</protein>
<evidence type="ECO:0000313" key="15">
    <source>
        <dbReference type="Proteomes" id="UP000555564"/>
    </source>
</evidence>
<evidence type="ECO:0000256" key="12">
    <source>
        <dbReference type="RuleBase" id="RU363032"/>
    </source>
</evidence>
<organism evidence="14 15">
    <name type="scientific">Sphaerisporangium rubeum</name>
    <dbReference type="NCBI Taxonomy" id="321317"/>
    <lineage>
        <taxon>Bacteria</taxon>
        <taxon>Bacillati</taxon>
        <taxon>Actinomycetota</taxon>
        <taxon>Actinomycetes</taxon>
        <taxon>Streptosporangiales</taxon>
        <taxon>Streptosporangiaceae</taxon>
        <taxon>Sphaerisporangium</taxon>
    </lineage>
</organism>
<dbReference type="RefSeq" id="WP_184979651.1">
    <property type="nucleotide sequence ID" value="NZ_BAAALO010000037.1"/>
</dbReference>
<evidence type="ECO:0000256" key="9">
    <source>
        <dbReference type="ARBA" id="ARBA00023136"/>
    </source>
</evidence>
<comment type="subcellular location">
    <subcellularLocation>
        <location evidence="1">Cell inner membrane</location>
        <topology evidence="1">Multi-pass membrane protein</topology>
    </subcellularLocation>
    <subcellularLocation>
        <location evidence="12">Cell membrane</location>
        <topology evidence="12">Multi-pass membrane protein</topology>
    </subcellularLocation>
</comment>
<gene>
    <name evidence="14" type="ORF">BJ992_001957</name>
</gene>
<dbReference type="Pfam" id="PF12911">
    <property type="entry name" value="OppC_N"/>
    <property type="match status" value="1"/>
</dbReference>
<evidence type="ECO:0000256" key="6">
    <source>
        <dbReference type="ARBA" id="ARBA00022856"/>
    </source>
</evidence>
<keyword evidence="4" id="KW-0997">Cell inner membrane</keyword>
<comment type="similarity">
    <text evidence="10">Belongs to the binding-protein-dependent transport system permease family. OppBC subfamily.</text>
</comment>
<proteinExistence type="inferred from homology"/>
<feature type="domain" description="ABC transmembrane type-1" evidence="13">
    <location>
        <begin position="100"/>
        <end position="286"/>
    </location>
</feature>
<keyword evidence="5 12" id="KW-0812">Transmembrane</keyword>
<evidence type="ECO:0000313" key="14">
    <source>
        <dbReference type="EMBL" id="MBB6472526.1"/>
    </source>
</evidence>
<comment type="caution">
    <text evidence="14">The sequence shown here is derived from an EMBL/GenBank/DDBJ whole genome shotgun (WGS) entry which is preliminary data.</text>
</comment>
<keyword evidence="15" id="KW-1185">Reference proteome</keyword>
<evidence type="ECO:0000256" key="11">
    <source>
        <dbReference type="ARBA" id="ARBA00072251"/>
    </source>
</evidence>
<dbReference type="PROSITE" id="PS50928">
    <property type="entry name" value="ABC_TM1"/>
    <property type="match status" value="1"/>
</dbReference>
<dbReference type="GO" id="GO:0055085">
    <property type="term" value="P:transmembrane transport"/>
    <property type="evidence" value="ECO:0007669"/>
    <property type="project" value="InterPro"/>
</dbReference>
<evidence type="ECO:0000256" key="4">
    <source>
        <dbReference type="ARBA" id="ARBA00022519"/>
    </source>
</evidence>
<dbReference type="GO" id="GO:0005886">
    <property type="term" value="C:plasma membrane"/>
    <property type="evidence" value="ECO:0007669"/>
    <property type="project" value="UniProtKB-SubCell"/>
</dbReference>
<dbReference type="CDD" id="cd06261">
    <property type="entry name" value="TM_PBP2"/>
    <property type="match status" value="1"/>
</dbReference>
<name>A0A7X0IC62_9ACTN</name>
<dbReference type="InterPro" id="IPR035906">
    <property type="entry name" value="MetI-like_sf"/>
</dbReference>
<dbReference type="SUPFAM" id="SSF161098">
    <property type="entry name" value="MetI-like"/>
    <property type="match status" value="1"/>
</dbReference>
<evidence type="ECO:0000256" key="5">
    <source>
        <dbReference type="ARBA" id="ARBA00022692"/>
    </source>
</evidence>
<evidence type="ECO:0000256" key="3">
    <source>
        <dbReference type="ARBA" id="ARBA00022475"/>
    </source>
</evidence>
<dbReference type="InterPro" id="IPR050366">
    <property type="entry name" value="BP-dependent_transpt_permease"/>
</dbReference>
<evidence type="ECO:0000256" key="8">
    <source>
        <dbReference type="ARBA" id="ARBA00022989"/>
    </source>
</evidence>
<sequence length="300" mass="32204">MTTLPEQELAEAAATRTPAPTRLRVVAALFLRARRGRLGAAVLLAMFLLAFAGPLVSPWAPDELDFQAFLRPPSALHWFGTTQSGSDVFVLTMRGAQKSLIVGLLVAVLSTGFAAVAGSFAGYFLGWTDRAVMWMTDLLLVLPAFLILAVMSPLFTGGRWLLFAVMLALFLWMITSKIVRGMTRSIKEREYIRAARYMGVSPPVIIFRHVLPNLASLLVADATLNVSAAILTETSLSYFGFGVQPPDVSLGGLIADGATTAVYAPWTFWFAAGVLVVTVLAVNLIGDALRDALDPGGCAR</sequence>
<dbReference type="Pfam" id="PF00528">
    <property type="entry name" value="BPD_transp_1"/>
    <property type="match status" value="1"/>
</dbReference>
<keyword evidence="7" id="KW-0653">Protein transport</keyword>
<dbReference type="Gene3D" id="1.10.3720.10">
    <property type="entry name" value="MetI-like"/>
    <property type="match status" value="1"/>
</dbReference>
<accession>A0A7X0IC62</accession>
<evidence type="ECO:0000256" key="2">
    <source>
        <dbReference type="ARBA" id="ARBA00022448"/>
    </source>
</evidence>
<feature type="transmembrane region" description="Helical" evidence="12">
    <location>
        <begin position="160"/>
        <end position="179"/>
    </location>
</feature>
<evidence type="ECO:0000259" key="13">
    <source>
        <dbReference type="PROSITE" id="PS50928"/>
    </source>
</evidence>
<dbReference type="GO" id="GO:0015031">
    <property type="term" value="P:protein transport"/>
    <property type="evidence" value="ECO:0007669"/>
    <property type="project" value="UniProtKB-KW"/>
</dbReference>
<dbReference type="AlphaFoldDB" id="A0A7X0IC62"/>
<reference evidence="14 15" key="1">
    <citation type="submission" date="2020-08" db="EMBL/GenBank/DDBJ databases">
        <title>Sequencing the genomes of 1000 actinobacteria strains.</title>
        <authorList>
            <person name="Klenk H.-P."/>
        </authorList>
    </citation>
    <scope>NUCLEOTIDE SEQUENCE [LARGE SCALE GENOMIC DNA]</scope>
    <source>
        <strain evidence="14 15">DSM 44936</strain>
    </source>
</reference>
<keyword evidence="3" id="KW-1003">Cell membrane</keyword>
<dbReference type="InterPro" id="IPR000515">
    <property type="entry name" value="MetI-like"/>
</dbReference>
<keyword evidence="2 12" id="KW-0813">Transport</keyword>
<keyword evidence="6" id="KW-0571">Peptide transport</keyword>
<dbReference type="GO" id="GO:0015833">
    <property type="term" value="P:peptide transport"/>
    <property type="evidence" value="ECO:0007669"/>
    <property type="project" value="UniProtKB-KW"/>
</dbReference>
<feature type="transmembrane region" description="Helical" evidence="12">
    <location>
        <begin position="266"/>
        <end position="285"/>
    </location>
</feature>
<feature type="transmembrane region" description="Helical" evidence="12">
    <location>
        <begin position="38"/>
        <end position="60"/>
    </location>
</feature>
<keyword evidence="8 12" id="KW-1133">Transmembrane helix</keyword>